<dbReference type="KEGG" id="piv:NCTC13079_01461"/>
<evidence type="ECO:0000313" key="5">
    <source>
        <dbReference type="Proteomes" id="UP000269544"/>
    </source>
</evidence>
<organism evidence="4 5">
    <name type="scientific">Aedoeadaptatus ivorii</name>
    <dbReference type="NCBI Taxonomy" id="54006"/>
    <lineage>
        <taxon>Bacteria</taxon>
        <taxon>Bacillati</taxon>
        <taxon>Bacillota</taxon>
        <taxon>Tissierellia</taxon>
        <taxon>Tissierellales</taxon>
        <taxon>Peptoniphilaceae</taxon>
        <taxon>Aedoeadaptatus</taxon>
    </lineage>
</organism>
<dbReference type="Proteomes" id="UP000269544">
    <property type="component" value="Chromosome"/>
</dbReference>
<dbReference type="GO" id="GO:0003677">
    <property type="term" value="F:DNA binding"/>
    <property type="evidence" value="ECO:0007669"/>
    <property type="project" value="UniProtKB-UniRule"/>
</dbReference>
<dbReference type="SUPFAM" id="SSF46689">
    <property type="entry name" value="Homeodomain-like"/>
    <property type="match status" value="1"/>
</dbReference>
<name>A0A3S4YW89_9FIRM</name>
<dbReference type="PANTHER" id="PTHR43479:SF11">
    <property type="entry name" value="ACREF_ENVCD OPERON REPRESSOR-RELATED"/>
    <property type="match status" value="1"/>
</dbReference>
<dbReference type="AlphaFoldDB" id="A0A3S4YW89"/>
<accession>A0A3S4YW89</accession>
<dbReference type="PROSITE" id="PS50977">
    <property type="entry name" value="HTH_TETR_2"/>
    <property type="match status" value="1"/>
</dbReference>
<feature type="DNA-binding region" description="H-T-H motif" evidence="2">
    <location>
        <begin position="33"/>
        <end position="52"/>
    </location>
</feature>
<dbReference type="InterPro" id="IPR050624">
    <property type="entry name" value="HTH-type_Tx_Regulator"/>
</dbReference>
<evidence type="ECO:0000256" key="1">
    <source>
        <dbReference type="ARBA" id="ARBA00023125"/>
    </source>
</evidence>
<dbReference type="InterPro" id="IPR009057">
    <property type="entry name" value="Homeodomain-like_sf"/>
</dbReference>
<dbReference type="Pfam" id="PF00440">
    <property type="entry name" value="TetR_N"/>
    <property type="match status" value="1"/>
</dbReference>
<dbReference type="PANTHER" id="PTHR43479">
    <property type="entry name" value="ACREF/ENVCD OPERON REPRESSOR-RELATED"/>
    <property type="match status" value="1"/>
</dbReference>
<gene>
    <name evidence="4" type="primary">yfiR</name>
    <name evidence="4" type="ORF">NCTC13079_01461</name>
</gene>
<evidence type="ECO:0000256" key="2">
    <source>
        <dbReference type="PROSITE-ProRule" id="PRU00335"/>
    </source>
</evidence>
<protein>
    <submittedName>
        <fullName evidence="4">Uncharacterized HTH-type transcriptional regulator yfiR</fullName>
    </submittedName>
</protein>
<keyword evidence="5" id="KW-1185">Reference proteome</keyword>
<feature type="domain" description="HTH tetR-type" evidence="3">
    <location>
        <begin position="10"/>
        <end position="70"/>
    </location>
</feature>
<sequence>MCAGKRLRPEERKRLITEAAADLFRKKGFRNTTMEDIATASNLSKGGLYHYYGNTTEILKDLMVMGIKYRNRVIASYEEDLQKGCEASFIAERIVEKIVDENPLMEIYVEFLLVKEEDPELDRLFTALKEQTRVELLAMEDFFTEDMLKGERFDLLTDVINSMIIGANTLGARENFVRHKTHLVQMIEQILEK</sequence>
<evidence type="ECO:0000259" key="3">
    <source>
        <dbReference type="PROSITE" id="PS50977"/>
    </source>
</evidence>
<keyword evidence="1 2" id="KW-0238">DNA-binding</keyword>
<dbReference type="PRINTS" id="PR00455">
    <property type="entry name" value="HTHTETR"/>
</dbReference>
<dbReference type="RefSeq" id="WP_164715259.1">
    <property type="nucleotide sequence ID" value="NZ_LR134523.1"/>
</dbReference>
<dbReference type="InterPro" id="IPR001647">
    <property type="entry name" value="HTH_TetR"/>
</dbReference>
<dbReference type="EMBL" id="LR134523">
    <property type="protein sequence ID" value="VEJ36257.1"/>
    <property type="molecule type" value="Genomic_DNA"/>
</dbReference>
<evidence type="ECO:0000313" key="4">
    <source>
        <dbReference type="EMBL" id="VEJ36257.1"/>
    </source>
</evidence>
<reference evidence="4 5" key="1">
    <citation type="submission" date="2018-12" db="EMBL/GenBank/DDBJ databases">
        <authorList>
            <consortium name="Pathogen Informatics"/>
        </authorList>
    </citation>
    <scope>NUCLEOTIDE SEQUENCE [LARGE SCALE GENOMIC DNA]</scope>
    <source>
        <strain evidence="4 5">NCTC13079</strain>
    </source>
</reference>
<proteinExistence type="predicted"/>
<dbReference type="Gene3D" id="1.10.357.10">
    <property type="entry name" value="Tetracycline Repressor, domain 2"/>
    <property type="match status" value="1"/>
</dbReference>